<reference evidence="1" key="1">
    <citation type="submission" date="2015-10" db="EMBL/GenBank/DDBJ databases">
        <authorList>
            <person name="Gilbert D.G."/>
        </authorList>
    </citation>
    <scope>NUCLEOTIDE SEQUENCE</scope>
</reference>
<sequence>MVSGLTFGISNYMKCDHIAFYIFSEKAEECNYQKYLIRSP</sequence>
<dbReference type="EMBL" id="FAXC01000072">
    <property type="protein sequence ID" value="CUV08486.1"/>
    <property type="molecule type" value="Genomic_DNA"/>
</dbReference>
<dbReference type="AlphaFoldDB" id="A0A160VDG9"/>
<protein>
    <submittedName>
        <fullName evidence="1">Uncharacterized protein</fullName>
    </submittedName>
</protein>
<accession>A0A160VDG9</accession>
<organism evidence="1">
    <name type="scientific">hydrothermal vent metagenome</name>
    <dbReference type="NCBI Taxonomy" id="652676"/>
    <lineage>
        <taxon>unclassified sequences</taxon>
        <taxon>metagenomes</taxon>
        <taxon>ecological metagenomes</taxon>
    </lineage>
</organism>
<proteinExistence type="predicted"/>
<gene>
    <name evidence="1" type="ORF">MGWOODY_Mmi122</name>
</gene>
<evidence type="ECO:0000313" key="1">
    <source>
        <dbReference type="EMBL" id="CUV08486.1"/>
    </source>
</evidence>
<name>A0A160VDG9_9ZZZZ</name>